<evidence type="ECO:0000256" key="12">
    <source>
        <dbReference type="ARBA" id="ARBA00022918"/>
    </source>
</evidence>
<dbReference type="SUPFAM" id="SSF50630">
    <property type="entry name" value="Acid proteases"/>
    <property type="match status" value="1"/>
</dbReference>
<feature type="region of interest" description="Disordered" evidence="15">
    <location>
        <begin position="533"/>
        <end position="578"/>
    </location>
</feature>
<evidence type="ECO:0000256" key="13">
    <source>
        <dbReference type="ARBA" id="ARBA00023172"/>
    </source>
</evidence>
<gene>
    <name evidence="22" type="ORF">ROHU_009511</name>
</gene>
<keyword evidence="12" id="KW-0695">RNA-directed DNA polymerase</keyword>
<feature type="domain" description="Reverse transcriptase" evidence="19">
    <location>
        <begin position="1352"/>
        <end position="1531"/>
    </location>
</feature>
<dbReference type="GO" id="GO:0006508">
    <property type="term" value="P:proteolysis"/>
    <property type="evidence" value="ECO:0007669"/>
    <property type="project" value="InterPro"/>
</dbReference>
<dbReference type="InterPro" id="IPR043128">
    <property type="entry name" value="Rev_trsase/Diguanyl_cyclase"/>
</dbReference>
<keyword evidence="7" id="KW-0255">Endonuclease</keyword>
<keyword evidence="10" id="KW-0694">RNA-binding</keyword>
<dbReference type="InterPro" id="IPR001995">
    <property type="entry name" value="Peptidase_A2_cat"/>
</dbReference>
<feature type="domain" description="Peptidase A2" evidence="18">
    <location>
        <begin position="804"/>
        <end position="890"/>
    </location>
</feature>
<feature type="region of interest" description="Disordered" evidence="15">
    <location>
        <begin position="912"/>
        <end position="945"/>
    </location>
</feature>
<sequence>MNWTKAKDYCKEKGALLLKTEDASEREWEFVTSIAKAQEYWIGLTDQNTGQWRWVDDSPYTMNKAQWSPGQPDNWNQHGLGEEGEDSGLPCKKQTGILVILGTVYMTVFMVMTFVIYLLTPGCTEPDWIPFRNSCYLFSDNTMNWTEAKDYCEEKGAMLLKIEDGSEKEWQFVSHFAKPHDYWIGLRTRAQGNGDGRMTLRTPLIKSLPCKKQTGILVILGTVYMTVFMVMTFVIYLLTPGCTEPDWISFRNSCYLFSDNSMNWTEAKDYCEEKGAMLLKIEDGSEKEWQFVTNFAKPHDYWIGLTDESTGQWRWTDDTPYTINKEHWRPGQPDDWTEHGLGDEGEDCLPCKKQTGILVILGTVYMTVFMVMTFVIYLLTPGCTEPDWISFRNSCYLFSDNSMNWTEAKDYCEEKGAMLLKIEDGSEKEWQFATNFAKPHDYWIGLTDESTGQWRWTDDTPYTINKEILYVDKVRYSDRCSRQSGILVILGVCMIIFMAMTFVIFGNQDQKQTETKKLLDSLSSSVTFLQSDQQNKQRNFVNKQDQKQSETERSLDSLKSSVQSDQQNRQRDIESLSSSLSDLRSSISNLTSSVVITFKKQDQKQTETERSLDSLKSSVQSDQQNKQRDLESLKSSLNDLKRSVSDLASSVASLSSQQQTSENFQTEPHNQITANPLSTTEPDTSSPSDVRTQPSQQTVELPEPTNIQSHTSSQDSNVPESAVLVVCLPDEPHETSPDCLAVNTQVPVPRLLGNSLPDEPHETSPDCLAVNTQVTVPRLLGNLIERGVAKKLYLVITLEKEVRLEALVDTGADLTLMSSQLFNRLQTEAKRQNRTLKYQQCVLNVQSYSQNEVQLEQVAPIHLTIGPMCLVHPVYIAPVDTYPLLIGKDLLDRFEPLLDFKQLKIWAQVREPLPPQSPRSPETDCQATKVTENPTASRGNVSTQEQGSRSMLCAFQLDKAFDSDGPQILAGLQLNDVTTTDLILALWADNSAISLTLFNTLKRHTTNISFANKRTRFALNPGLSTLVTAKVICALNLNWNDRCLTHYFLVLPDLPHDVYIGADLLIRLKAHVDLLNGVIWAPKTSQASAVPVNPENLLSGQTIPEACTLISEQETVIPAYTKGVAVRLNLRCGQTLSHSLGFFQPSPECVELGLTLEATPLVEVTSRALYILFNNCMAMDVRVPKAYRLGWLRGAQATQWLTVPFKIITILSVVPVVKEQVCRTELTVDQHLAVYTVSSHPTCETDNATAPPTVHQTDDVKTGEPYPGFETQVQQILRDADALREDADRHKLRQVLYKYKDSFAKDSLDCGLTDLHVVRIPPHPKAPPTFVKQYKIPLESYEPVQDIITSMLEKGVSRPCNSTYSAPIWPVLKPNGKWRPTIDYRKLNQQVPLSRWPMTQLEQEIPRIRGATIFSTLDVASGFWTIPVHPDDQHKLAFRFDNRQYTFTRCPFGYANSPAEFNIFLNKACPDARVRGNLVFVDDILLKHTTVADHLKEIDHILNQLTTAGAKIALHKGQWCKIKVNYVGLLIGPQGIEPQTNRMQAIQNIKPPANVSELRSFLGVCNYSRQFIENYSDIARPLTALLKKDCPFIWTDTQQDAMNELKQHSCTAPCLAYPDPQKEFYLDAGFSSHCLSAGLYQRHDQDRRVVAYASKTLLPPECKYSDCEKALRCTVWAIQRFSNYIGAQKVIIETCHQPVTFLNSQRIRDGVVTNARIATWLMALQGRNVEARYAQNYKSALGNGLAACQSCSDDTPTVIVQAETPPDLPLTCHRYFEESVCQGMPTAYVDGCSYNHEGLLKAGAGVLWLNDRPCPPQHFKLGPQSSQYAEVAAILITLQIASAHNIRDLLICTDSNYARLSFTCHLPNWKQNGFKTANNKPAKHQHLFQICDDLTSKHDMIIYWKKVKGHSKQPGTDKALNDQTDALAKAGALHGELWTPPTHPPTPNVAAITRSKRTVPTTVPTSQPLMLAPQISTKDIADMQATDSSIQTILHHLSDPSNHPITPAQLANAPSLKRLHDLKPMLRVMDDILWYVPDDNAAPRLVVPQGQRGVWLMNAHDAACAGHHGTRATDETLKQVAYWPGMQQDVAEYVKGCLVCCQFQPANPNHRAPLQRRGLTFPWSDLQIDWVGPLPRSTRGNKYFLTVVCQFTKWGECLPAPNDTAQTTAYLLMNHIFSRFGLPLKVNSDRGTHFTAEIMQQIWKLLGIHAQLHISHHPISSGQVERSNQTVVSMLRKYVSANQKDWDVTLPLVLMAIRATPNESTGVSPFELMTGRLMTLPLHLLYQPGDSNLVTAYTTHQYLDELCRHLRSTFAFAQQRLQKSAEGQKAYYDRKASHAELDVGDKVWYYQYAQPPQTTSHRLSKKFLPHWTGPHEIVDKLSPVAYRIKLSRGQKDPVFKWVHRNQIKRHVAAGRERQGGG</sequence>
<dbReference type="GO" id="GO:0004523">
    <property type="term" value="F:RNA-DNA hybrid ribonuclease activity"/>
    <property type="evidence" value="ECO:0007669"/>
    <property type="project" value="UniProtKB-EC"/>
</dbReference>
<dbReference type="Pfam" id="PF17921">
    <property type="entry name" value="Integrase_H2C2"/>
    <property type="match status" value="1"/>
</dbReference>
<evidence type="ECO:0000256" key="6">
    <source>
        <dbReference type="ARBA" id="ARBA00022734"/>
    </source>
</evidence>
<dbReference type="PROSITE" id="PS50041">
    <property type="entry name" value="C_TYPE_LECTIN_2"/>
    <property type="match status" value="4"/>
</dbReference>
<dbReference type="InterPro" id="IPR041588">
    <property type="entry name" value="Integrase_H2C2"/>
</dbReference>
<evidence type="ECO:0000259" key="19">
    <source>
        <dbReference type="PROSITE" id="PS50878"/>
    </source>
</evidence>
<feature type="compositionally biased region" description="Polar residues" evidence="15">
    <location>
        <begin position="919"/>
        <end position="945"/>
    </location>
</feature>
<dbReference type="Gene3D" id="3.10.20.370">
    <property type="match status" value="1"/>
</dbReference>
<evidence type="ECO:0000313" key="23">
    <source>
        <dbReference type="Proteomes" id="UP000290572"/>
    </source>
</evidence>
<dbReference type="GO" id="GO:0004190">
    <property type="term" value="F:aspartic-type endopeptidase activity"/>
    <property type="evidence" value="ECO:0007669"/>
    <property type="project" value="InterPro"/>
</dbReference>
<dbReference type="FunFam" id="3.30.70.270:FF:000023">
    <property type="entry name" value="Pol"/>
    <property type="match status" value="1"/>
</dbReference>
<keyword evidence="9" id="KW-0460">Magnesium</keyword>
<feature type="compositionally biased region" description="Polar residues" evidence="15">
    <location>
        <begin position="662"/>
        <end position="677"/>
    </location>
</feature>
<dbReference type="InterPro" id="IPR001969">
    <property type="entry name" value="Aspartic_peptidase_AS"/>
</dbReference>
<keyword evidence="13" id="KW-0233">DNA recombination</keyword>
<name>A0A498LYV0_LABRO</name>
<dbReference type="FunFam" id="1.10.340.70:FF:000001">
    <property type="entry name" value="Retrovirus-related Pol polyprotein from transposon gypsy-like Protein"/>
    <property type="match status" value="1"/>
</dbReference>
<evidence type="ECO:0000256" key="10">
    <source>
        <dbReference type="ARBA" id="ARBA00022884"/>
    </source>
</evidence>
<dbReference type="Gene3D" id="3.30.70.270">
    <property type="match status" value="2"/>
</dbReference>
<keyword evidence="16" id="KW-0812">Transmembrane</keyword>
<feature type="region of interest" description="Disordered" evidence="15">
    <location>
        <begin position="1244"/>
        <end position="1265"/>
    </location>
</feature>
<evidence type="ECO:0000256" key="11">
    <source>
        <dbReference type="ARBA" id="ARBA00022908"/>
    </source>
</evidence>
<dbReference type="InterPro" id="IPR012337">
    <property type="entry name" value="RNaseH-like_sf"/>
</dbReference>
<dbReference type="GO" id="GO:0015074">
    <property type="term" value="P:DNA integration"/>
    <property type="evidence" value="ECO:0007669"/>
    <property type="project" value="UniProtKB-KW"/>
</dbReference>
<keyword evidence="6" id="KW-0430">Lectin</keyword>
<feature type="compositionally biased region" description="Polar residues" evidence="15">
    <location>
        <begin position="557"/>
        <end position="567"/>
    </location>
</feature>
<keyword evidence="16" id="KW-0472">Membrane</keyword>
<dbReference type="STRING" id="84645.A0A498LYV0"/>
<feature type="transmembrane region" description="Helical" evidence="16">
    <location>
        <begin position="485"/>
        <end position="505"/>
    </location>
</feature>
<dbReference type="InterPro" id="IPR016186">
    <property type="entry name" value="C-type_lectin-like/link_sf"/>
</dbReference>
<dbReference type="InterPro" id="IPR050951">
    <property type="entry name" value="Retrovirus_Pol_polyprotein"/>
</dbReference>
<feature type="compositionally biased region" description="Polar residues" evidence="15">
    <location>
        <begin position="533"/>
        <end position="543"/>
    </location>
</feature>
<dbReference type="InterPro" id="IPR033989">
    <property type="entry name" value="CD209-like_CTLD"/>
</dbReference>
<keyword evidence="23" id="KW-1185">Reference proteome</keyword>
<keyword evidence="5" id="KW-0540">Nuclease</keyword>
<feature type="compositionally biased region" description="Polar residues" evidence="15">
    <location>
        <begin position="614"/>
        <end position="624"/>
    </location>
</feature>
<dbReference type="GO" id="GO:0030246">
    <property type="term" value="F:carbohydrate binding"/>
    <property type="evidence" value="ECO:0007669"/>
    <property type="project" value="UniProtKB-KW"/>
</dbReference>
<evidence type="ECO:0000256" key="9">
    <source>
        <dbReference type="ARBA" id="ARBA00022842"/>
    </source>
</evidence>
<dbReference type="FunFam" id="3.30.420.10:FF:000032">
    <property type="entry name" value="Retrovirus-related Pol polyprotein from transposon 297-like Protein"/>
    <property type="match status" value="1"/>
</dbReference>
<evidence type="ECO:0000256" key="14">
    <source>
        <dbReference type="ARBA" id="ARBA00039658"/>
    </source>
</evidence>
<evidence type="ECO:0000313" key="22">
    <source>
        <dbReference type="EMBL" id="RXN13719.1"/>
    </source>
</evidence>
<evidence type="ECO:0000259" key="18">
    <source>
        <dbReference type="PROSITE" id="PS50175"/>
    </source>
</evidence>
<evidence type="ECO:0000259" key="21">
    <source>
        <dbReference type="PROSITE" id="PS50994"/>
    </source>
</evidence>
<feature type="transmembrane region" description="Helical" evidence="16">
    <location>
        <begin position="216"/>
        <end position="238"/>
    </location>
</feature>
<organism evidence="22 23">
    <name type="scientific">Labeo rohita</name>
    <name type="common">Indian major carp</name>
    <name type="synonym">Cyprinus rohita</name>
    <dbReference type="NCBI Taxonomy" id="84645"/>
    <lineage>
        <taxon>Eukaryota</taxon>
        <taxon>Metazoa</taxon>
        <taxon>Chordata</taxon>
        <taxon>Craniata</taxon>
        <taxon>Vertebrata</taxon>
        <taxon>Euteleostomi</taxon>
        <taxon>Actinopterygii</taxon>
        <taxon>Neopterygii</taxon>
        <taxon>Teleostei</taxon>
        <taxon>Ostariophysi</taxon>
        <taxon>Cypriniformes</taxon>
        <taxon>Cyprinidae</taxon>
        <taxon>Labeoninae</taxon>
        <taxon>Labeonini</taxon>
        <taxon>Labeo</taxon>
    </lineage>
</organism>
<comment type="caution">
    <text evidence="22">The sequence shown here is derived from an EMBL/GenBank/DDBJ whole genome shotgun (WGS) entry which is preliminary data.</text>
</comment>
<feature type="region of interest" description="Disordered" evidence="15">
    <location>
        <begin position="600"/>
        <end position="630"/>
    </location>
</feature>
<dbReference type="Pfam" id="PF17919">
    <property type="entry name" value="RT_RNaseH_2"/>
    <property type="match status" value="1"/>
</dbReference>
<evidence type="ECO:0000256" key="3">
    <source>
        <dbReference type="ARBA" id="ARBA00022679"/>
    </source>
</evidence>
<feature type="domain" description="C-type lectin" evidence="17">
    <location>
        <begin position="250"/>
        <end position="349"/>
    </location>
</feature>
<dbReference type="Proteomes" id="UP000290572">
    <property type="component" value="Unassembled WGS sequence"/>
</dbReference>
<proteinExistence type="inferred from homology"/>
<dbReference type="PROSITE" id="PS50879">
    <property type="entry name" value="RNASE_H_1"/>
    <property type="match status" value="1"/>
</dbReference>
<evidence type="ECO:0000256" key="16">
    <source>
        <dbReference type="SAM" id="Phobius"/>
    </source>
</evidence>
<dbReference type="GO" id="GO:0003723">
    <property type="term" value="F:RNA binding"/>
    <property type="evidence" value="ECO:0007669"/>
    <property type="project" value="UniProtKB-KW"/>
</dbReference>
<dbReference type="CDD" id="cd03590">
    <property type="entry name" value="CLECT_DC-SIGN_like"/>
    <property type="match status" value="1"/>
</dbReference>
<feature type="transmembrane region" description="Helical" evidence="16">
    <location>
        <begin position="357"/>
        <end position="379"/>
    </location>
</feature>
<dbReference type="CDD" id="cd01647">
    <property type="entry name" value="RT_LTR"/>
    <property type="match status" value="1"/>
</dbReference>
<dbReference type="InterPro" id="IPR043502">
    <property type="entry name" value="DNA/RNA_pol_sf"/>
</dbReference>
<dbReference type="InterPro" id="IPR041577">
    <property type="entry name" value="RT_RNaseH_2"/>
</dbReference>
<dbReference type="PROSITE" id="PS50994">
    <property type="entry name" value="INTEGRASE"/>
    <property type="match status" value="1"/>
</dbReference>
<feature type="transmembrane region" description="Helical" evidence="16">
    <location>
        <begin position="97"/>
        <end position="119"/>
    </location>
</feature>
<protein>
    <recommendedName>
        <fullName evidence="14">Gypsy retrotransposon integrase-like protein 1</fullName>
        <ecNumber evidence="2">3.1.26.4</ecNumber>
    </recommendedName>
</protein>
<dbReference type="PROSITE" id="PS50175">
    <property type="entry name" value="ASP_PROT_RETROV"/>
    <property type="match status" value="1"/>
</dbReference>
<keyword evidence="3" id="KW-0808">Transferase</keyword>
<dbReference type="PANTHER" id="PTHR37984">
    <property type="entry name" value="PROTEIN CBG26694"/>
    <property type="match status" value="1"/>
</dbReference>
<dbReference type="InterPro" id="IPR000477">
    <property type="entry name" value="RT_dom"/>
</dbReference>
<dbReference type="EMBL" id="QBIY01012950">
    <property type="protein sequence ID" value="RXN13719.1"/>
    <property type="molecule type" value="Genomic_DNA"/>
</dbReference>
<dbReference type="Pfam" id="PF00059">
    <property type="entry name" value="Lectin_C"/>
    <property type="match status" value="4"/>
</dbReference>
<dbReference type="Gene3D" id="1.10.340.70">
    <property type="match status" value="1"/>
</dbReference>
<evidence type="ECO:0000256" key="5">
    <source>
        <dbReference type="ARBA" id="ARBA00022722"/>
    </source>
</evidence>
<feature type="compositionally biased region" description="Polar residues" evidence="15">
    <location>
        <begin position="690"/>
        <end position="718"/>
    </location>
</feature>
<dbReference type="SUPFAM" id="SSF53098">
    <property type="entry name" value="Ribonuclease H-like"/>
    <property type="match status" value="2"/>
</dbReference>
<feature type="domain" description="Integrase catalytic" evidence="21">
    <location>
        <begin position="2118"/>
        <end position="2277"/>
    </location>
</feature>
<dbReference type="Gene3D" id="3.30.420.10">
    <property type="entry name" value="Ribonuclease H-like superfamily/Ribonuclease H"/>
    <property type="match status" value="2"/>
</dbReference>
<keyword evidence="11" id="KW-0229">DNA integration</keyword>
<dbReference type="Gene3D" id="3.10.10.10">
    <property type="entry name" value="HIV Type 1 Reverse Transcriptase, subunit A, domain 1"/>
    <property type="match status" value="1"/>
</dbReference>
<dbReference type="GO" id="GO:0003964">
    <property type="term" value="F:RNA-directed DNA polymerase activity"/>
    <property type="evidence" value="ECO:0007669"/>
    <property type="project" value="UniProtKB-KW"/>
</dbReference>
<feature type="compositionally biased region" description="Basic and acidic residues" evidence="15">
    <location>
        <begin position="600"/>
        <end position="613"/>
    </location>
</feature>
<evidence type="ECO:0000256" key="15">
    <source>
        <dbReference type="SAM" id="MobiDB-lite"/>
    </source>
</evidence>
<dbReference type="PANTHER" id="PTHR37984:SF12">
    <property type="entry name" value="RIBONUCLEASE H"/>
    <property type="match status" value="1"/>
</dbReference>
<feature type="domain" description="RNase H type-1" evidence="20">
    <location>
        <begin position="1781"/>
        <end position="1933"/>
    </location>
</feature>
<dbReference type="PROSITE" id="PS00141">
    <property type="entry name" value="ASP_PROTEASE"/>
    <property type="match status" value="1"/>
</dbReference>
<evidence type="ECO:0000259" key="17">
    <source>
        <dbReference type="PROSITE" id="PS50041"/>
    </source>
</evidence>
<feature type="compositionally biased region" description="Basic and acidic residues" evidence="15">
    <location>
        <begin position="544"/>
        <end position="556"/>
    </location>
</feature>
<accession>A0A498LYV0</accession>
<evidence type="ECO:0000256" key="1">
    <source>
        <dbReference type="ARBA" id="ARBA00010879"/>
    </source>
</evidence>
<dbReference type="InterPro" id="IPR021109">
    <property type="entry name" value="Peptidase_aspartic_dom_sf"/>
</dbReference>
<comment type="similarity">
    <text evidence="1">Belongs to the beta type-B retroviral polymerase family. HERV class-II K(HML-2) pol subfamily.</text>
</comment>
<dbReference type="SUPFAM" id="SSF56436">
    <property type="entry name" value="C-type lectin-like"/>
    <property type="match status" value="4"/>
</dbReference>
<keyword evidence="8" id="KW-0378">Hydrolase</keyword>
<dbReference type="CDD" id="cd09280">
    <property type="entry name" value="RNase_HI_eukaryote_like"/>
    <property type="match status" value="1"/>
</dbReference>
<dbReference type="InterPro" id="IPR036397">
    <property type="entry name" value="RNaseH_sf"/>
</dbReference>
<dbReference type="GO" id="GO:0006310">
    <property type="term" value="P:DNA recombination"/>
    <property type="evidence" value="ECO:0007669"/>
    <property type="project" value="UniProtKB-KW"/>
</dbReference>
<keyword evidence="4" id="KW-0548">Nucleotidyltransferase</keyword>
<feature type="compositionally biased region" description="Low complexity" evidence="15">
    <location>
        <begin position="651"/>
        <end position="661"/>
    </location>
</feature>
<dbReference type="SMART" id="SM00034">
    <property type="entry name" value="CLECT"/>
    <property type="match status" value="4"/>
</dbReference>
<feature type="domain" description="C-type lectin" evidence="17">
    <location>
        <begin position="131"/>
        <end position="195"/>
    </location>
</feature>
<feature type="domain" description="C-type lectin" evidence="17">
    <location>
        <begin position="391"/>
        <end position="461"/>
    </location>
</feature>
<dbReference type="InterPro" id="IPR001584">
    <property type="entry name" value="Integrase_cat-core"/>
</dbReference>
<evidence type="ECO:0000256" key="2">
    <source>
        <dbReference type="ARBA" id="ARBA00012180"/>
    </source>
</evidence>
<dbReference type="Gene3D" id="3.10.100.10">
    <property type="entry name" value="Mannose-Binding Protein A, subunit A"/>
    <property type="match status" value="4"/>
</dbReference>
<evidence type="ECO:0000256" key="7">
    <source>
        <dbReference type="ARBA" id="ARBA00022759"/>
    </source>
</evidence>
<keyword evidence="16" id="KW-1133">Transmembrane helix</keyword>
<dbReference type="PROSITE" id="PS50878">
    <property type="entry name" value="RT_POL"/>
    <property type="match status" value="1"/>
</dbReference>
<dbReference type="InterPro" id="IPR002156">
    <property type="entry name" value="RNaseH_domain"/>
</dbReference>
<dbReference type="InterPro" id="IPR016187">
    <property type="entry name" value="CTDL_fold"/>
</dbReference>
<evidence type="ECO:0000259" key="20">
    <source>
        <dbReference type="PROSITE" id="PS50879"/>
    </source>
</evidence>
<dbReference type="CDD" id="cd00303">
    <property type="entry name" value="retropepsin_like"/>
    <property type="match status" value="1"/>
</dbReference>
<reference evidence="22 23" key="1">
    <citation type="submission" date="2018-03" db="EMBL/GenBank/DDBJ databases">
        <title>Draft genome sequence of Rohu Carp (Labeo rohita).</title>
        <authorList>
            <person name="Das P."/>
            <person name="Kushwaha B."/>
            <person name="Joshi C.G."/>
            <person name="Kumar D."/>
            <person name="Nagpure N.S."/>
            <person name="Sahoo L."/>
            <person name="Das S.P."/>
            <person name="Bit A."/>
            <person name="Patnaik S."/>
            <person name="Meher P.K."/>
            <person name="Jayasankar P."/>
            <person name="Koringa P.G."/>
            <person name="Patel N.V."/>
            <person name="Hinsu A.T."/>
            <person name="Kumar R."/>
            <person name="Pandey M."/>
            <person name="Agarwal S."/>
            <person name="Srivastava S."/>
            <person name="Singh M."/>
            <person name="Iquebal M.A."/>
            <person name="Jaiswal S."/>
            <person name="Angadi U.B."/>
            <person name="Kumar N."/>
            <person name="Raza M."/>
            <person name="Shah T.M."/>
            <person name="Rai A."/>
            <person name="Jena J.K."/>
        </authorList>
    </citation>
    <scope>NUCLEOTIDE SEQUENCE [LARGE SCALE GENOMIC DNA]</scope>
    <source>
        <strain evidence="22">DASCIFA01</strain>
        <tissue evidence="22">Testis</tissue>
    </source>
</reference>
<dbReference type="InterPro" id="IPR001304">
    <property type="entry name" value="C-type_lectin-like"/>
</dbReference>
<feature type="domain" description="C-type lectin" evidence="17">
    <location>
        <begin position="1"/>
        <end position="74"/>
    </location>
</feature>
<evidence type="ECO:0000256" key="8">
    <source>
        <dbReference type="ARBA" id="ARBA00022801"/>
    </source>
</evidence>
<feature type="region of interest" description="Disordered" evidence="15">
    <location>
        <begin position="651"/>
        <end position="718"/>
    </location>
</feature>
<dbReference type="SUPFAM" id="SSF56672">
    <property type="entry name" value="DNA/RNA polymerases"/>
    <property type="match status" value="1"/>
</dbReference>
<dbReference type="Pfam" id="PF00078">
    <property type="entry name" value="RVT_1"/>
    <property type="match status" value="1"/>
</dbReference>
<dbReference type="EC" id="3.1.26.4" evidence="2"/>
<dbReference type="Gene3D" id="2.40.70.10">
    <property type="entry name" value="Acid Proteases"/>
    <property type="match status" value="1"/>
</dbReference>
<dbReference type="Pfam" id="PF00665">
    <property type="entry name" value="rve"/>
    <property type="match status" value="1"/>
</dbReference>
<dbReference type="Pfam" id="PF00075">
    <property type="entry name" value="RNase_H"/>
    <property type="match status" value="1"/>
</dbReference>
<evidence type="ECO:0000256" key="4">
    <source>
        <dbReference type="ARBA" id="ARBA00022695"/>
    </source>
</evidence>
<feature type="compositionally biased region" description="Low complexity" evidence="15">
    <location>
        <begin position="678"/>
        <end position="689"/>
    </location>
</feature>